<feature type="region of interest" description="Disordered" evidence="1">
    <location>
        <begin position="225"/>
        <end position="252"/>
    </location>
</feature>
<sequence>MIMSDQLIDEKNFYYSSDEDVSWGPLTLREIRREFAIPIKKPLFLKKASPLDREKYQDLQTSRSINSSNTDYCTANETVESNIKSDQINDEMETKSSSLNSKEIANFSKKLSLPNQISEEKERPDADAVIYVYSDESNEDFEHFRVKTEVTNSSNIDIISLSSDDEGDYTNEKFYETDVGIENIFEKNNKVPNTNISVNGKSSSSISFSNKTTDSAFETNCSINQYSSGSSTPDDSKYRISKNRSSANKNKNIEQANISAHDSLREQHVKYGKSLSCISSSNENIESTEFNNYENVILANSTSNIERNEWDEVMSSTFSEEKSSNCAINQYSSGSSTPDDLMKKQGIKYKISKNKSSANKNKNIEQANISANDSLKERVKYWKSQSCISSPNENIESTEFDNYETAINANSTSNVERNERDEVMSLSTFYEKKSFPLNNSGNIKHSSFEHDSSTHECEIYKNNSIESLITSESIEENSLEREKSTSFAVGETEIDYNNHIHKRSNDENSRVFSNISSSGVDDKHKYKLNTSDDCADLNSEYSRSKLNYIEDSSFLDDTLSQVEKLMNETATDEIKETNLKFPVEENKILSHIEEPISRIPIFLSAPNENKYTSMPSVSDFKMPNPRNAKKFLNVDKKLTPIKKSPNVFKNIVSPVRIYIKNSSMPVLKQTHKPIMVKHTSSSIQETSTSQPIKHRNLVKSLPEVIYKPSKKVIEKYDKEIILPDNIRKLVKERIVIKHEIRTKVDLNESELTTCEKLQRADISHVISDERNMSLRTAKQRFNI</sequence>
<evidence type="ECO:0000313" key="2">
    <source>
        <dbReference type="EMBL" id="KAK9876267.1"/>
    </source>
</evidence>
<dbReference type="EMBL" id="JARQZJ010000036">
    <property type="protein sequence ID" value="KAK9876267.1"/>
    <property type="molecule type" value="Genomic_DNA"/>
</dbReference>
<reference evidence="2 3" key="1">
    <citation type="submission" date="2023-03" db="EMBL/GenBank/DDBJ databases">
        <title>Genome insight into feeding habits of ladybird beetles.</title>
        <authorList>
            <person name="Li H.-S."/>
            <person name="Huang Y.-H."/>
            <person name="Pang H."/>
        </authorList>
    </citation>
    <scope>NUCLEOTIDE SEQUENCE [LARGE SCALE GENOMIC DNA]</scope>
    <source>
        <strain evidence="2">SYSU_2023b</strain>
        <tissue evidence="2">Whole body</tissue>
    </source>
</reference>
<proteinExistence type="predicted"/>
<gene>
    <name evidence="2" type="ORF">WA026_012566</name>
</gene>
<evidence type="ECO:0000313" key="3">
    <source>
        <dbReference type="Proteomes" id="UP001431783"/>
    </source>
</evidence>
<accession>A0AAW1TXF2</accession>
<comment type="caution">
    <text evidence="2">The sequence shown here is derived from an EMBL/GenBank/DDBJ whole genome shotgun (WGS) entry which is preliminary data.</text>
</comment>
<dbReference type="Proteomes" id="UP001431783">
    <property type="component" value="Unassembled WGS sequence"/>
</dbReference>
<dbReference type="AlphaFoldDB" id="A0AAW1TXF2"/>
<organism evidence="2 3">
    <name type="scientific">Henosepilachna vigintioctopunctata</name>
    <dbReference type="NCBI Taxonomy" id="420089"/>
    <lineage>
        <taxon>Eukaryota</taxon>
        <taxon>Metazoa</taxon>
        <taxon>Ecdysozoa</taxon>
        <taxon>Arthropoda</taxon>
        <taxon>Hexapoda</taxon>
        <taxon>Insecta</taxon>
        <taxon>Pterygota</taxon>
        <taxon>Neoptera</taxon>
        <taxon>Endopterygota</taxon>
        <taxon>Coleoptera</taxon>
        <taxon>Polyphaga</taxon>
        <taxon>Cucujiformia</taxon>
        <taxon>Coccinelloidea</taxon>
        <taxon>Coccinellidae</taxon>
        <taxon>Epilachninae</taxon>
        <taxon>Epilachnini</taxon>
        <taxon>Henosepilachna</taxon>
    </lineage>
</organism>
<evidence type="ECO:0000256" key="1">
    <source>
        <dbReference type="SAM" id="MobiDB-lite"/>
    </source>
</evidence>
<protein>
    <submittedName>
        <fullName evidence="2">Uncharacterized protein</fullName>
    </submittedName>
</protein>
<keyword evidence="3" id="KW-1185">Reference proteome</keyword>
<name>A0AAW1TXF2_9CUCU</name>